<keyword evidence="2" id="KW-1133">Transmembrane helix</keyword>
<dbReference type="Proteomes" id="UP001319200">
    <property type="component" value="Unassembled WGS sequence"/>
</dbReference>
<feature type="transmembrane region" description="Helical" evidence="2">
    <location>
        <begin position="6"/>
        <end position="26"/>
    </location>
</feature>
<feature type="region of interest" description="Disordered" evidence="1">
    <location>
        <begin position="37"/>
        <end position="62"/>
    </location>
</feature>
<keyword evidence="2" id="KW-0812">Transmembrane</keyword>
<dbReference type="EMBL" id="JAHESF010000031">
    <property type="protein sequence ID" value="MBT1699896.1"/>
    <property type="molecule type" value="Genomic_DNA"/>
</dbReference>
<name>A0AAP2DP54_9BACT</name>
<keyword evidence="4" id="KW-1185">Reference proteome</keyword>
<evidence type="ECO:0000256" key="2">
    <source>
        <dbReference type="SAM" id="Phobius"/>
    </source>
</evidence>
<sequence>MIYDIISYIVIGGLFAATIIPLIALLRQTIKEQRELDEAKNSKKMEPHQLKTESYVFSSAKS</sequence>
<feature type="compositionally biased region" description="Basic and acidic residues" evidence="1">
    <location>
        <begin position="37"/>
        <end position="51"/>
    </location>
</feature>
<evidence type="ECO:0000313" key="4">
    <source>
        <dbReference type="Proteomes" id="UP001319200"/>
    </source>
</evidence>
<evidence type="ECO:0000313" key="3">
    <source>
        <dbReference type="EMBL" id="MBT1699896.1"/>
    </source>
</evidence>
<dbReference type="AlphaFoldDB" id="A0AAP2DP54"/>
<evidence type="ECO:0000256" key="1">
    <source>
        <dbReference type="SAM" id="MobiDB-lite"/>
    </source>
</evidence>
<reference evidence="3 4" key="1">
    <citation type="submission" date="2021-05" db="EMBL/GenBank/DDBJ databases">
        <title>A Polyphasic approach of four new species of the genus Ohtaekwangia: Ohtaekwangia histidinii sp. nov., Ohtaekwangia cretensis sp. nov., Ohtaekwangia indiensis sp. nov., Ohtaekwangia reichenbachii sp. nov. from diverse environment.</title>
        <authorList>
            <person name="Octaviana S."/>
        </authorList>
    </citation>
    <scope>NUCLEOTIDE SEQUENCE [LARGE SCALE GENOMIC DNA]</scope>
    <source>
        <strain evidence="3 4">PWU4</strain>
    </source>
</reference>
<gene>
    <name evidence="3" type="ORF">KK083_23620</name>
</gene>
<accession>A0AAP2DP54</accession>
<comment type="caution">
    <text evidence="3">The sequence shown here is derived from an EMBL/GenBank/DDBJ whole genome shotgun (WGS) entry which is preliminary data.</text>
</comment>
<protein>
    <submittedName>
        <fullName evidence="3">Uncharacterized protein</fullName>
    </submittedName>
</protein>
<proteinExistence type="predicted"/>
<dbReference type="RefSeq" id="WP_254168133.1">
    <property type="nucleotide sequence ID" value="NZ_JAHESF010000031.1"/>
</dbReference>
<keyword evidence="2" id="KW-0472">Membrane</keyword>
<organism evidence="3 4">
    <name type="scientific">Chryseosolibacter histidini</name>
    <dbReference type="NCBI Taxonomy" id="2782349"/>
    <lineage>
        <taxon>Bacteria</taxon>
        <taxon>Pseudomonadati</taxon>
        <taxon>Bacteroidota</taxon>
        <taxon>Cytophagia</taxon>
        <taxon>Cytophagales</taxon>
        <taxon>Chryseotaleaceae</taxon>
        <taxon>Chryseosolibacter</taxon>
    </lineage>
</organism>